<dbReference type="SUPFAM" id="SSF109604">
    <property type="entry name" value="HD-domain/PDEase-like"/>
    <property type="match status" value="1"/>
</dbReference>
<protein>
    <submittedName>
        <fullName evidence="2">HD domain-containing protein</fullName>
    </submittedName>
</protein>
<dbReference type="InterPro" id="IPR045509">
    <property type="entry name" value="HD_assoc_2"/>
</dbReference>
<dbReference type="CDD" id="cd00077">
    <property type="entry name" value="HDc"/>
    <property type="match status" value="1"/>
</dbReference>
<dbReference type="Gene3D" id="1.10.3210.10">
    <property type="entry name" value="Hypothetical protein af1432"/>
    <property type="match status" value="1"/>
</dbReference>
<evidence type="ECO:0000259" key="1">
    <source>
        <dbReference type="SMART" id="SM00471"/>
    </source>
</evidence>
<proteinExistence type="predicted"/>
<gene>
    <name evidence="2" type="ORF">JF887_09915</name>
</gene>
<dbReference type="GO" id="GO:0006203">
    <property type="term" value="P:dGTP catabolic process"/>
    <property type="evidence" value="ECO:0007669"/>
    <property type="project" value="TreeGrafter"/>
</dbReference>
<name>A0A934KNN2_9BACT</name>
<dbReference type="InterPro" id="IPR006674">
    <property type="entry name" value="HD_domain"/>
</dbReference>
<dbReference type="GO" id="GO:0008832">
    <property type="term" value="F:dGTPase activity"/>
    <property type="evidence" value="ECO:0007669"/>
    <property type="project" value="TreeGrafter"/>
</dbReference>
<dbReference type="PANTHER" id="PTHR11373">
    <property type="entry name" value="DEOXYNUCLEOSIDE TRIPHOSPHATE TRIPHOSPHOHYDROLASE"/>
    <property type="match status" value="1"/>
</dbReference>
<dbReference type="Pfam" id="PF01966">
    <property type="entry name" value="HD"/>
    <property type="match status" value="1"/>
</dbReference>
<dbReference type="InterPro" id="IPR003607">
    <property type="entry name" value="HD/PDEase_dom"/>
</dbReference>
<dbReference type="PANTHER" id="PTHR11373:SF4">
    <property type="entry name" value="DEOXYNUCLEOSIDE TRIPHOSPHATE TRIPHOSPHOHYDROLASE SAMHD1"/>
    <property type="match status" value="1"/>
</dbReference>
<comment type="caution">
    <text evidence="2">The sequence shown here is derived from an EMBL/GenBank/DDBJ whole genome shotgun (WGS) entry which is preliminary data.</text>
</comment>
<organism evidence="2 3">
    <name type="scientific">Candidatus Amunia macphersoniae</name>
    <dbReference type="NCBI Taxonomy" id="3127014"/>
    <lineage>
        <taxon>Bacteria</taxon>
        <taxon>Bacillati</taxon>
        <taxon>Candidatus Dormiibacterota</taxon>
        <taxon>Candidatus Dormibacteria</taxon>
        <taxon>Candidatus Aeolococcales</taxon>
        <taxon>Candidatus Aeolococcaceae</taxon>
        <taxon>Candidatus Amunia</taxon>
    </lineage>
</organism>
<feature type="domain" description="HD/PDEase" evidence="1">
    <location>
        <begin position="66"/>
        <end position="223"/>
    </location>
</feature>
<reference evidence="2 3" key="1">
    <citation type="submission" date="2020-10" db="EMBL/GenBank/DDBJ databases">
        <title>Ca. Dormibacterota MAGs.</title>
        <authorList>
            <person name="Montgomery K."/>
        </authorList>
    </citation>
    <scope>NUCLEOTIDE SEQUENCE [LARGE SCALE GENOMIC DNA]</scope>
    <source>
        <strain evidence="2">Mitchell_Peninsula_5</strain>
    </source>
</reference>
<evidence type="ECO:0000313" key="3">
    <source>
        <dbReference type="Proteomes" id="UP000614410"/>
    </source>
</evidence>
<dbReference type="Proteomes" id="UP000614410">
    <property type="component" value="Unassembled WGS sequence"/>
</dbReference>
<evidence type="ECO:0000313" key="2">
    <source>
        <dbReference type="EMBL" id="MBJ7609724.1"/>
    </source>
</evidence>
<dbReference type="Pfam" id="PF19276">
    <property type="entry name" value="HD_assoc_2"/>
    <property type="match status" value="1"/>
</dbReference>
<sequence length="449" mass="50585">MDNQSLAAANRFSEVNLIADPLYGYIEITKGTPTEPGERTLLDLPWLQRLRRIHQLQSAWWVFPSAEHSRFVHLLGAMHLASLFARRIDSSLRAAFPDAPSPACVEETLRLAGLLHDVGHGPFGHFFDQEVLGNWRLNHEDIGRWLVENQLADTIAGLRASPSGRFEPDESVDPRWVSWVMADADVAGYDPPGWLRACKPILCGPATVDNLDYVRRDAYMCGIALGPVDVQRLIHYSFVTGDTLVLHMHAAGALQMFLASRLYMYTQVYHHRTGRRFDLAMREIFADTIALLLPGNPLEHPDDYLRLTDWSVLEAAQRWMRAPAGSEERRLGEAWGRLLGRDLHWHLAYETIAHRGHDLSTLRERLLAAIPAVTARVQVDIVSAKIAPHNPMADHGFVAMYDPIKGTVERHHTAEMIERLPQHNQLVRVFTDDVKAIPMLHGAAHGLLS</sequence>
<dbReference type="EMBL" id="JAEKNN010000051">
    <property type="protein sequence ID" value="MBJ7609724.1"/>
    <property type="molecule type" value="Genomic_DNA"/>
</dbReference>
<dbReference type="AlphaFoldDB" id="A0A934KNN2"/>
<dbReference type="InterPro" id="IPR050135">
    <property type="entry name" value="dGTPase-like"/>
</dbReference>
<dbReference type="SMART" id="SM00471">
    <property type="entry name" value="HDc"/>
    <property type="match status" value="1"/>
</dbReference>
<accession>A0A934KNN2</accession>